<feature type="region of interest" description="Disordered" evidence="1">
    <location>
        <begin position="491"/>
        <end position="529"/>
    </location>
</feature>
<feature type="region of interest" description="Disordered" evidence="1">
    <location>
        <begin position="547"/>
        <end position="665"/>
    </location>
</feature>
<comment type="caution">
    <text evidence="2">The sequence shown here is derived from an EMBL/GenBank/DDBJ whole genome shotgun (WGS) entry which is preliminary data.</text>
</comment>
<feature type="region of interest" description="Disordered" evidence="1">
    <location>
        <begin position="236"/>
        <end position="313"/>
    </location>
</feature>
<feature type="compositionally biased region" description="Acidic residues" evidence="1">
    <location>
        <begin position="303"/>
        <end position="313"/>
    </location>
</feature>
<keyword evidence="3" id="KW-1185">Reference proteome</keyword>
<dbReference type="Pfam" id="PF14223">
    <property type="entry name" value="Retrotran_gag_2"/>
    <property type="match status" value="1"/>
</dbReference>
<gene>
    <name evidence="2" type="ORF">EST38_g1940</name>
</gene>
<protein>
    <submittedName>
        <fullName evidence="2">Uncharacterized protein</fullName>
    </submittedName>
</protein>
<feature type="compositionally biased region" description="Pro residues" evidence="1">
    <location>
        <begin position="510"/>
        <end position="527"/>
    </location>
</feature>
<dbReference type="STRING" id="2316362.A0A4Q2DUH6"/>
<feature type="compositionally biased region" description="Basic residues" evidence="1">
    <location>
        <begin position="272"/>
        <end position="297"/>
    </location>
</feature>
<dbReference type="OrthoDB" id="3069130at2759"/>
<dbReference type="Proteomes" id="UP000290288">
    <property type="component" value="Unassembled WGS sequence"/>
</dbReference>
<feature type="compositionally biased region" description="Basic and acidic residues" evidence="1">
    <location>
        <begin position="578"/>
        <end position="604"/>
    </location>
</feature>
<organism evidence="2 3">
    <name type="scientific">Candolleomyces aberdarensis</name>
    <dbReference type="NCBI Taxonomy" id="2316362"/>
    <lineage>
        <taxon>Eukaryota</taxon>
        <taxon>Fungi</taxon>
        <taxon>Dikarya</taxon>
        <taxon>Basidiomycota</taxon>
        <taxon>Agaricomycotina</taxon>
        <taxon>Agaricomycetes</taxon>
        <taxon>Agaricomycetidae</taxon>
        <taxon>Agaricales</taxon>
        <taxon>Agaricineae</taxon>
        <taxon>Psathyrellaceae</taxon>
        <taxon>Candolleomyces</taxon>
    </lineage>
</organism>
<evidence type="ECO:0000313" key="3">
    <source>
        <dbReference type="Proteomes" id="UP000290288"/>
    </source>
</evidence>
<feature type="compositionally biased region" description="Acidic residues" evidence="1">
    <location>
        <begin position="621"/>
        <end position="631"/>
    </location>
</feature>
<evidence type="ECO:0000256" key="1">
    <source>
        <dbReference type="SAM" id="MobiDB-lite"/>
    </source>
</evidence>
<proteinExistence type="predicted"/>
<evidence type="ECO:0000313" key="2">
    <source>
        <dbReference type="EMBL" id="RXW23889.1"/>
    </source>
</evidence>
<dbReference type="EMBL" id="SDEE01000030">
    <property type="protein sequence ID" value="RXW23889.1"/>
    <property type="molecule type" value="Genomic_DNA"/>
</dbReference>
<feature type="region of interest" description="Disordered" evidence="1">
    <location>
        <begin position="397"/>
        <end position="436"/>
    </location>
</feature>
<reference evidence="2 3" key="1">
    <citation type="submission" date="2019-01" db="EMBL/GenBank/DDBJ databases">
        <title>Draft genome sequence of Psathyrella aberdarensis IHI B618.</title>
        <authorList>
            <person name="Buettner E."/>
            <person name="Kellner H."/>
        </authorList>
    </citation>
    <scope>NUCLEOTIDE SEQUENCE [LARGE SCALE GENOMIC DNA]</scope>
    <source>
        <strain evidence="2 3">IHI B618</strain>
    </source>
</reference>
<sequence length="868" mass="96518">MSSNSANNLAIVPVFDGSNYAKWSSAMRSFLQYQSLWQVVSGAWELADVLEDIPAVAADSETGRAARREIKYSPEAKRLNFEDRRKWIADNDSAIGALKIRIKESLHIYVKDESAAESWEALQEKYGTTSSSQKFSWFMQLMRFQLPGTSSPHKELGSFDDLVSKLSKAGITFSEEVLSMLIIMKLPDFYRTIMPLLVRDINANTLKLEDTKGYLVTEWERKQRPASKPIANRISAVKHKKGSPQFHSQQKGRFPSAPPQQRAEFVPQQQQKGKKQRQRAGRGKGGKSAKAKGKARAHAADVSDSENSDGEFDEEDRLFAASALADQASQGLAASMARLEEVPDQAGPSSGPSTDPPSSSSSSVPSADSPYRGNPFQFGSINILEGATNVRIGKMESHRIPSSSTSEPPLVPRTNGRMTARGKRPARPTDTPFGPAPSFPVGFIDAINEGTKTPVHVRTNPKDGSVSFSITNGKWGNKPFPGLVIGGKAPGGPTVTTVPQHVPNRHSKYNPPPTRPSRPLPTPPPAPRRQATVTLITGSGAISRVEQEMPVQKKPTPPSIYSAVESSRRTASRLGVRKTTETMKKLEIDSGVRQDPDVLQRDSDLEMAPARSPSPMTEIMEVTDDEFESDELVSIGSQPDSRKRSRSSSPDNDAPPTSEFNIDDCHDYTHIAQSITAERFKPRPFLDDFEEEELARELAARKEQGCIDGPILDERDEEGLKLMPKRWVASIHNETKVWVFNPWLDWIALHDSLSEFRKSRHHKGNALRVFPSGTTDVVPRQDFAPDMDFIIPTEYCLVESSAGFEIHYGDKPRYPCRPKYHWLWIADKSKWVESWTVWNKEGSMDSEEIFRHRENCSECLEGFGCGQC</sequence>
<feature type="region of interest" description="Disordered" evidence="1">
    <location>
        <begin position="342"/>
        <end position="374"/>
    </location>
</feature>
<name>A0A4Q2DUH6_9AGAR</name>
<feature type="compositionally biased region" description="Low complexity" evidence="1">
    <location>
        <begin position="346"/>
        <end position="370"/>
    </location>
</feature>
<accession>A0A4Q2DUH6</accession>
<dbReference type="AlphaFoldDB" id="A0A4Q2DUH6"/>